<protein>
    <recommendedName>
        <fullName evidence="5">RxLR effector candidate protein</fullName>
    </recommendedName>
</protein>
<proteinExistence type="predicted"/>
<keyword evidence="2" id="KW-0812">Transmembrane</keyword>
<sequence length="106" mass="11749">MIGGAARGLFQSARQVRRATLRQVKKQQRVRTAGKQSEETRRTVCGLARGESVIINQQRRTIGRARFFETMPRVVMMGTVSVMSVGAIDALVISLKDLADDDDDGR</sequence>
<keyword evidence="2" id="KW-0472">Membrane</keyword>
<evidence type="ECO:0000313" key="4">
    <source>
        <dbReference type="Proteomes" id="UP001162031"/>
    </source>
</evidence>
<dbReference type="EMBL" id="CANTFL010001464">
    <property type="protein sequence ID" value="CAI5742195.1"/>
    <property type="molecule type" value="Genomic_DNA"/>
</dbReference>
<keyword evidence="2" id="KW-1133">Transmembrane helix</keyword>
<dbReference type="AlphaFoldDB" id="A0AAV0V2R8"/>
<evidence type="ECO:0000256" key="1">
    <source>
        <dbReference type="SAM" id="MobiDB-lite"/>
    </source>
</evidence>
<evidence type="ECO:0008006" key="5">
    <source>
        <dbReference type="Google" id="ProtNLM"/>
    </source>
</evidence>
<feature type="region of interest" description="Disordered" evidence="1">
    <location>
        <begin position="21"/>
        <end position="41"/>
    </location>
</feature>
<evidence type="ECO:0000256" key="2">
    <source>
        <dbReference type="SAM" id="Phobius"/>
    </source>
</evidence>
<dbReference type="Proteomes" id="UP001162031">
    <property type="component" value="Unassembled WGS sequence"/>
</dbReference>
<name>A0AAV0V2R8_HYABA</name>
<organism evidence="3 4">
    <name type="scientific">Hyaloperonospora brassicae</name>
    <name type="common">Brassica downy mildew</name>
    <name type="synonym">Peronospora brassicae</name>
    <dbReference type="NCBI Taxonomy" id="162125"/>
    <lineage>
        <taxon>Eukaryota</taxon>
        <taxon>Sar</taxon>
        <taxon>Stramenopiles</taxon>
        <taxon>Oomycota</taxon>
        <taxon>Peronosporomycetes</taxon>
        <taxon>Peronosporales</taxon>
        <taxon>Peronosporaceae</taxon>
        <taxon>Hyaloperonospora</taxon>
    </lineage>
</organism>
<feature type="transmembrane region" description="Helical" evidence="2">
    <location>
        <begin position="74"/>
        <end position="95"/>
    </location>
</feature>
<accession>A0AAV0V2R8</accession>
<comment type="caution">
    <text evidence="3">The sequence shown here is derived from an EMBL/GenBank/DDBJ whole genome shotgun (WGS) entry which is preliminary data.</text>
</comment>
<keyword evidence="4" id="KW-1185">Reference proteome</keyword>
<evidence type="ECO:0000313" key="3">
    <source>
        <dbReference type="EMBL" id="CAI5742195.1"/>
    </source>
</evidence>
<reference evidence="3" key="1">
    <citation type="submission" date="2022-12" db="EMBL/GenBank/DDBJ databases">
        <authorList>
            <person name="Webb A."/>
        </authorList>
    </citation>
    <scope>NUCLEOTIDE SEQUENCE</scope>
    <source>
        <strain evidence="3">Hp1</strain>
    </source>
</reference>
<gene>
    <name evidence="3" type="ORF">HBR001_LOCUS8859</name>
</gene>